<sequence length="105" mass="11515">MGTDAGPMCGRYRHACKDFGAPFSVNRVRDAIVAPNVDNHSLFVAKDEVPLKGMGYGGREAQDISVGMFKYAVRLTRSFAAQQMRIPAGGPARPTVSLAYFQREY</sequence>
<evidence type="ECO:0000313" key="2">
    <source>
        <dbReference type="Proteomes" id="UP000299102"/>
    </source>
</evidence>
<dbReference type="AlphaFoldDB" id="A0A4C1TNH4"/>
<protein>
    <submittedName>
        <fullName evidence="1">Uncharacterized protein</fullName>
    </submittedName>
</protein>
<organism evidence="1 2">
    <name type="scientific">Eumeta variegata</name>
    <name type="common">Bagworm moth</name>
    <name type="synonym">Eumeta japonica</name>
    <dbReference type="NCBI Taxonomy" id="151549"/>
    <lineage>
        <taxon>Eukaryota</taxon>
        <taxon>Metazoa</taxon>
        <taxon>Ecdysozoa</taxon>
        <taxon>Arthropoda</taxon>
        <taxon>Hexapoda</taxon>
        <taxon>Insecta</taxon>
        <taxon>Pterygota</taxon>
        <taxon>Neoptera</taxon>
        <taxon>Endopterygota</taxon>
        <taxon>Lepidoptera</taxon>
        <taxon>Glossata</taxon>
        <taxon>Ditrysia</taxon>
        <taxon>Tineoidea</taxon>
        <taxon>Psychidae</taxon>
        <taxon>Oiketicinae</taxon>
        <taxon>Eumeta</taxon>
    </lineage>
</organism>
<keyword evidence="2" id="KW-1185">Reference proteome</keyword>
<proteinExistence type="predicted"/>
<name>A0A4C1TNH4_EUMVA</name>
<accession>A0A4C1TNH4</accession>
<comment type="caution">
    <text evidence="1">The sequence shown here is derived from an EMBL/GenBank/DDBJ whole genome shotgun (WGS) entry which is preliminary data.</text>
</comment>
<gene>
    <name evidence="1" type="ORF">EVAR_11438_1</name>
</gene>
<evidence type="ECO:0000313" key="1">
    <source>
        <dbReference type="EMBL" id="GBP15141.1"/>
    </source>
</evidence>
<dbReference type="Proteomes" id="UP000299102">
    <property type="component" value="Unassembled WGS sequence"/>
</dbReference>
<reference evidence="1 2" key="1">
    <citation type="journal article" date="2019" name="Commun. Biol.">
        <title>The bagworm genome reveals a unique fibroin gene that provides high tensile strength.</title>
        <authorList>
            <person name="Kono N."/>
            <person name="Nakamura H."/>
            <person name="Ohtoshi R."/>
            <person name="Tomita M."/>
            <person name="Numata K."/>
            <person name="Arakawa K."/>
        </authorList>
    </citation>
    <scope>NUCLEOTIDE SEQUENCE [LARGE SCALE GENOMIC DNA]</scope>
</reference>
<dbReference type="EMBL" id="BGZK01000069">
    <property type="protein sequence ID" value="GBP15141.1"/>
    <property type="molecule type" value="Genomic_DNA"/>
</dbReference>